<dbReference type="Gene3D" id="3.40.630.30">
    <property type="match status" value="1"/>
</dbReference>
<evidence type="ECO:0000256" key="2">
    <source>
        <dbReference type="ARBA" id="ARBA00023315"/>
    </source>
</evidence>
<dbReference type="CDD" id="cd04301">
    <property type="entry name" value="NAT_SF"/>
    <property type="match status" value="1"/>
</dbReference>
<evidence type="ECO:0000256" key="1">
    <source>
        <dbReference type="ARBA" id="ARBA00022679"/>
    </source>
</evidence>
<name>A0ABQ1QZS1_9FLAO</name>
<sequence>MESLTEISRKTFSDAFEAANDPEDFQHYLNTALSSKTLLSELQNPLSHFYFVYHEGKVAGYFKYNEAAAQTDLKDPLAIELERIYVVSEYQNKGLGRRMINEVIQKAIELRKRYIWLGVWEENKGAISFYESLGFEKFGKHPYYIGKDRQMDWLMKLQLPTL</sequence>
<reference evidence="5" key="1">
    <citation type="journal article" date="2019" name="Int. J. Syst. Evol. Microbiol.">
        <title>The Global Catalogue of Microorganisms (GCM) 10K type strain sequencing project: providing services to taxonomists for standard genome sequencing and annotation.</title>
        <authorList>
            <consortium name="The Broad Institute Genomics Platform"/>
            <consortium name="The Broad Institute Genome Sequencing Center for Infectious Disease"/>
            <person name="Wu L."/>
            <person name="Ma J."/>
        </authorList>
    </citation>
    <scope>NUCLEOTIDE SEQUENCE [LARGE SCALE GENOMIC DNA]</scope>
    <source>
        <strain evidence="5">CGMCC 1.12606</strain>
    </source>
</reference>
<dbReference type="InterPro" id="IPR000182">
    <property type="entry name" value="GNAT_dom"/>
</dbReference>
<evidence type="ECO:0000313" key="5">
    <source>
        <dbReference type="Proteomes" id="UP000625780"/>
    </source>
</evidence>
<dbReference type="InterPro" id="IPR016181">
    <property type="entry name" value="Acyl_CoA_acyltransferase"/>
</dbReference>
<keyword evidence="2" id="KW-0012">Acyltransferase</keyword>
<dbReference type="Proteomes" id="UP000625780">
    <property type="component" value="Unassembled WGS sequence"/>
</dbReference>
<keyword evidence="1" id="KW-0808">Transferase</keyword>
<dbReference type="SUPFAM" id="SSF55729">
    <property type="entry name" value="Acyl-CoA N-acyltransferases (Nat)"/>
    <property type="match status" value="1"/>
</dbReference>
<dbReference type="Pfam" id="PF00583">
    <property type="entry name" value="Acetyltransf_1"/>
    <property type="match status" value="1"/>
</dbReference>
<evidence type="ECO:0000313" key="4">
    <source>
        <dbReference type="EMBL" id="GGD49336.1"/>
    </source>
</evidence>
<dbReference type="PROSITE" id="PS51186">
    <property type="entry name" value="GNAT"/>
    <property type="match status" value="1"/>
</dbReference>
<dbReference type="InterPro" id="IPR050680">
    <property type="entry name" value="YpeA/RimI_acetyltransf"/>
</dbReference>
<dbReference type="EMBL" id="BMFH01000001">
    <property type="protein sequence ID" value="GGD49336.1"/>
    <property type="molecule type" value="Genomic_DNA"/>
</dbReference>
<feature type="domain" description="N-acetyltransferase" evidence="3">
    <location>
        <begin position="10"/>
        <end position="160"/>
    </location>
</feature>
<evidence type="ECO:0000259" key="3">
    <source>
        <dbReference type="PROSITE" id="PS51186"/>
    </source>
</evidence>
<protein>
    <submittedName>
        <fullName evidence="4">N-acetyltransferase</fullName>
    </submittedName>
</protein>
<gene>
    <name evidence="4" type="ORF">GCM10011361_15090</name>
</gene>
<accession>A0ABQ1QZS1</accession>
<keyword evidence="5" id="KW-1185">Reference proteome</keyword>
<proteinExistence type="predicted"/>
<organism evidence="4 5">
    <name type="scientific">Muriicola marianensis</name>
    <dbReference type="NCBI Taxonomy" id="1324801"/>
    <lineage>
        <taxon>Bacteria</taxon>
        <taxon>Pseudomonadati</taxon>
        <taxon>Bacteroidota</taxon>
        <taxon>Flavobacteriia</taxon>
        <taxon>Flavobacteriales</taxon>
        <taxon>Flavobacteriaceae</taxon>
        <taxon>Muriicola</taxon>
    </lineage>
</organism>
<comment type="caution">
    <text evidence="4">The sequence shown here is derived from an EMBL/GenBank/DDBJ whole genome shotgun (WGS) entry which is preliminary data.</text>
</comment>
<dbReference type="PANTHER" id="PTHR43420">
    <property type="entry name" value="ACETYLTRANSFERASE"/>
    <property type="match status" value="1"/>
</dbReference>